<evidence type="ECO:0000259" key="6">
    <source>
        <dbReference type="PROSITE" id="PS50011"/>
    </source>
</evidence>
<evidence type="ECO:0000313" key="7">
    <source>
        <dbReference type="EMBL" id="ERF73243.1"/>
    </source>
</evidence>
<dbReference type="AlphaFoldDB" id="U1GLY3"/>
<dbReference type="RefSeq" id="XP_007801110.1">
    <property type="nucleotide sequence ID" value="XM_007802919.1"/>
</dbReference>
<feature type="domain" description="Protein kinase" evidence="6">
    <location>
        <begin position="1"/>
        <end position="137"/>
    </location>
</feature>
<evidence type="ECO:0000313" key="8">
    <source>
        <dbReference type="Proteomes" id="UP000019373"/>
    </source>
</evidence>
<dbReference type="InterPro" id="IPR008271">
    <property type="entry name" value="Ser/Thr_kinase_AS"/>
</dbReference>
<dbReference type="GO" id="GO:0005524">
    <property type="term" value="F:ATP binding"/>
    <property type="evidence" value="ECO:0007669"/>
    <property type="project" value="UniProtKB-KW"/>
</dbReference>
<proteinExistence type="predicted"/>
<sequence length="137" mass="15222">MDVLTADKGTSLLKVSLFMEYCPQGSLQDLIDRKQQAQDHVTEAVTWKIFGQLSLALRYCHYGICANGTQIGGWEPVLHRDIKPANILVTKIEAEEVMVKLGDFGLATFVNPERAPSTYARTLRYQPPTDSSSAGDY</sequence>
<keyword evidence="8" id="KW-1185">Reference proteome</keyword>
<dbReference type="OrthoDB" id="310217at2759"/>
<dbReference type="Gene3D" id="1.10.510.10">
    <property type="entry name" value="Transferase(Phosphotransferase) domain 1"/>
    <property type="match status" value="1"/>
</dbReference>
<evidence type="ECO:0000256" key="3">
    <source>
        <dbReference type="ARBA" id="ARBA00022741"/>
    </source>
</evidence>
<keyword evidence="4" id="KW-0418">Kinase</keyword>
<reference evidence="8" key="1">
    <citation type="journal article" date="2014" name="BMC Genomics">
        <title>Genome characteristics reveal the impact of lichenization on lichen-forming fungus Endocarpon pusillum Hedwig (Verrucariales, Ascomycota).</title>
        <authorList>
            <person name="Wang Y.-Y."/>
            <person name="Liu B."/>
            <person name="Zhang X.-Y."/>
            <person name="Zhou Q.-M."/>
            <person name="Zhang T."/>
            <person name="Li H."/>
            <person name="Yu Y.-F."/>
            <person name="Zhang X.-L."/>
            <person name="Hao X.-Y."/>
            <person name="Wang M."/>
            <person name="Wang L."/>
            <person name="Wei J.-C."/>
        </authorList>
    </citation>
    <scope>NUCLEOTIDE SEQUENCE [LARGE SCALE GENOMIC DNA]</scope>
    <source>
        <strain evidence="8">Z07020 / HMAS-L-300199</strain>
    </source>
</reference>
<evidence type="ECO:0000256" key="4">
    <source>
        <dbReference type="ARBA" id="ARBA00022777"/>
    </source>
</evidence>
<dbReference type="PROSITE" id="PS00108">
    <property type="entry name" value="PROTEIN_KINASE_ST"/>
    <property type="match status" value="1"/>
</dbReference>
<protein>
    <recommendedName>
        <fullName evidence="1">non-specific serine/threonine protein kinase</fullName>
        <ecNumber evidence="1">2.7.11.1</ecNumber>
    </recommendedName>
</protein>
<evidence type="ECO:0000256" key="1">
    <source>
        <dbReference type="ARBA" id="ARBA00012513"/>
    </source>
</evidence>
<organism evidence="7 8">
    <name type="scientific">Endocarpon pusillum (strain Z07020 / HMAS-L-300199)</name>
    <name type="common">Lichen-forming fungus</name>
    <dbReference type="NCBI Taxonomy" id="1263415"/>
    <lineage>
        <taxon>Eukaryota</taxon>
        <taxon>Fungi</taxon>
        <taxon>Dikarya</taxon>
        <taxon>Ascomycota</taxon>
        <taxon>Pezizomycotina</taxon>
        <taxon>Eurotiomycetes</taxon>
        <taxon>Chaetothyriomycetidae</taxon>
        <taxon>Verrucariales</taxon>
        <taxon>Verrucariaceae</taxon>
        <taxon>Endocarpon</taxon>
    </lineage>
</organism>
<keyword evidence="2" id="KW-0808">Transferase</keyword>
<dbReference type="InterPro" id="IPR000719">
    <property type="entry name" value="Prot_kinase_dom"/>
</dbReference>
<dbReference type="Proteomes" id="UP000019373">
    <property type="component" value="Unassembled WGS sequence"/>
</dbReference>
<keyword evidence="3" id="KW-0547">Nucleotide-binding</keyword>
<keyword evidence="5" id="KW-0067">ATP-binding</keyword>
<dbReference type="Pfam" id="PF00069">
    <property type="entry name" value="Pkinase"/>
    <property type="match status" value="1"/>
</dbReference>
<dbReference type="InterPro" id="IPR011009">
    <property type="entry name" value="Kinase-like_dom_sf"/>
</dbReference>
<dbReference type="PROSITE" id="PS50011">
    <property type="entry name" value="PROTEIN_KINASE_DOM"/>
    <property type="match status" value="1"/>
</dbReference>
<dbReference type="GO" id="GO:0004674">
    <property type="term" value="F:protein serine/threonine kinase activity"/>
    <property type="evidence" value="ECO:0007669"/>
    <property type="project" value="UniProtKB-EC"/>
</dbReference>
<accession>U1GLY3</accession>
<evidence type="ECO:0000256" key="5">
    <source>
        <dbReference type="ARBA" id="ARBA00022840"/>
    </source>
</evidence>
<dbReference type="SUPFAM" id="SSF56112">
    <property type="entry name" value="Protein kinase-like (PK-like)"/>
    <property type="match status" value="1"/>
</dbReference>
<dbReference type="InterPro" id="IPR050660">
    <property type="entry name" value="NEK_Ser/Thr_kinase"/>
</dbReference>
<dbReference type="HOGENOM" id="CLU_1865103_0_0_1"/>
<gene>
    <name evidence="7" type="ORF">EPUS_08794</name>
</gene>
<dbReference type="eggNOG" id="KOG0591">
    <property type="taxonomic scope" value="Eukaryota"/>
</dbReference>
<evidence type="ECO:0000256" key="2">
    <source>
        <dbReference type="ARBA" id="ARBA00022679"/>
    </source>
</evidence>
<name>U1GLY3_ENDPU</name>
<dbReference type="GeneID" id="19243637"/>
<dbReference type="PANTHER" id="PTHR43671">
    <property type="entry name" value="SERINE/THREONINE-PROTEIN KINASE NEK"/>
    <property type="match status" value="1"/>
</dbReference>
<dbReference type="PANTHER" id="PTHR43671:SF13">
    <property type="entry name" value="SERINE_THREONINE-PROTEIN KINASE NEK2"/>
    <property type="match status" value="1"/>
</dbReference>
<dbReference type="EMBL" id="KE720962">
    <property type="protein sequence ID" value="ERF73243.1"/>
    <property type="molecule type" value="Genomic_DNA"/>
</dbReference>
<dbReference type="EC" id="2.7.11.1" evidence="1"/>